<name>A0A5J6D7I8_9CAUD</name>
<evidence type="ECO:0000313" key="2">
    <source>
        <dbReference type="Proteomes" id="UP000327392"/>
    </source>
</evidence>
<dbReference type="GeneID" id="77931419"/>
<dbReference type="EMBL" id="MN204493">
    <property type="protein sequence ID" value="QEQ93643.1"/>
    <property type="molecule type" value="Genomic_DNA"/>
</dbReference>
<proteinExistence type="predicted"/>
<gene>
    <name evidence="1" type="primary">65</name>
    <name evidence="1" type="ORF">SEA_ZUKO_65</name>
</gene>
<organism evidence="1 2">
    <name type="scientific">Streptomyces phage Zuko</name>
    <dbReference type="NCBI Taxonomy" id="2601695"/>
    <lineage>
        <taxon>Viruses</taxon>
        <taxon>Duplodnaviria</taxon>
        <taxon>Heunggongvirae</taxon>
        <taxon>Uroviricota</taxon>
        <taxon>Caudoviricetes</taxon>
        <taxon>Zukovirus</taxon>
        <taxon>Zukovirus zuko</taxon>
    </lineage>
</organism>
<reference evidence="1 2" key="1">
    <citation type="submission" date="2019-07" db="EMBL/GenBank/DDBJ databases">
        <authorList>
            <person name="Mandava P."/>
            <person name="Ferry J.C."/>
            <person name="Fallon S.M."/>
            <person name="Hajdenberg M."/>
            <person name="Sharma E."/>
            <person name="Shaffer C.D."/>
            <person name="Weston-Hafer K.A."/>
            <person name="Garlena R.A."/>
            <person name="Russell D.A."/>
            <person name="Pope W.H."/>
            <person name="Jacobs-Sera D."/>
            <person name="Hatfull G.F."/>
        </authorList>
    </citation>
    <scope>NUCLEOTIDE SEQUENCE [LARGE SCALE GENOMIC DNA]</scope>
</reference>
<accession>A0A5J6D7I8</accession>
<evidence type="ECO:0000313" key="1">
    <source>
        <dbReference type="EMBL" id="QEQ93643.1"/>
    </source>
</evidence>
<sequence>MAKGGAVDTEARGRSVMAGHARLRKYQIKYRAGYWLARIPYGSWNQFDTWADASEYLTVRHEVRVAKEAERERRRERDSHAHA</sequence>
<keyword evidence="2" id="KW-1185">Reference proteome</keyword>
<dbReference type="KEGG" id="vg:77931419"/>
<dbReference type="Proteomes" id="UP000327392">
    <property type="component" value="Segment"/>
</dbReference>
<protein>
    <submittedName>
        <fullName evidence="1">Uncharacterized protein</fullName>
    </submittedName>
</protein>
<dbReference type="RefSeq" id="YP_010655556.1">
    <property type="nucleotide sequence ID" value="NC_070829.1"/>
</dbReference>